<dbReference type="PANTHER" id="PTHR30575:SF0">
    <property type="entry name" value="XAA-ARG DIPEPTIDASE"/>
    <property type="match status" value="1"/>
</dbReference>
<dbReference type="RefSeq" id="WP_103388739.1">
    <property type="nucleotide sequence ID" value="NZ_BKAV01000011.1"/>
</dbReference>
<dbReference type="PANTHER" id="PTHR30575">
    <property type="entry name" value="PEPTIDASE M20"/>
    <property type="match status" value="1"/>
</dbReference>
<evidence type="ECO:0000256" key="1">
    <source>
        <dbReference type="SAM" id="MobiDB-lite"/>
    </source>
</evidence>
<dbReference type="Proteomes" id="UP000321598">
    <property type="component" value="Unassembled WGS sequence"/>
</dbReference>
<dbReference type="InterPro" id="IPR017145">
    <property type="entry name" value="Aminobenzoyl-glu_utiliz_pB"/>
</dbReference>
<accession>A0A380C343</accession>
<dbReference type="GO" id="GO:0071713">
    <property type="term" value="F:para-aminobenzoyl-glutamate hydrolase activity"/>
    <property type="evidence" value="ECO:0007669"/>
    <property type="project" value="TreeGrafter"/>
</dbReference>
<reference evidence="3 6" key="2">
    <citation type="submission" date="2019-07" db="EMBL/GenBank/DDBJ databases">
        <title>Whole genome shotgun sequence of Staphylococcus arlettae NBRC 109765.</title>
        <authorList>
            <person name="Hosoyama A."/>
            <person name="Uohara A."/>
            <person name="Ohji S."/>
            <person name="Ichikawa N."/>
        </authorList>
    </citation>
    <scope>NUCLEOTIDE SEQUENCE [LARGE SCALE GENOMIC DNA]</scope>
    <source>
        <strain evidence="3 6">NBRC 109765</strain>
    </source>
</reference>
<evidence type="ECO:0000313" key="3">
    <source>
        <dbReference type="EMBL" id="GEQ00331.1"/>
    </source>
</evidence>
<dbReference type="SUPFAM" id="SSF55031">
    <property type="entry name" value="Bacterial exopeptidase dimerisation domain"/>
    <property type="match status" value="1"/>
</dbReference>
<dbReference type="EMBL" id="BKAV01000011">
    <property type="protein sequence ID" value="GEQ00331.1"/>
    <property type="molecule type" value="Genomic_DNA"/>
</dbReference>
<organism evidence="4 5">
    <name type="scientific">Staphylococcus arlettae</name>
    <dbReference type="NCBI Taxonomy" id="29378"/>
    <lineage>
        <taxon>Bacteria</taxon>
        <taxon>Bacillati</taxon>
        <taxon>Bacillota</taxon>
        <taxon>Bacilli</taxon>
        <taxon>Bacillales</taxon>
        <taxon>Staphylococcaceae</taxon>
        <taxon>Staphylococcus</taxon>
    </lineage>
</organism>
<dbReference type="NCBIfam" id="TIGR01891">
    <property type="entry name" value="amidohydrolases"/>
    <property type="match status" value="1"/>
</dbReference>
<dbReference type="GO" id="GO:0005737">
    <property type="term" value="C:cytoplasm"/>
    <property type="evidence" value="ECO:0007669"/>
    <property type="project" value="TreeGrafter"/>
</dbReference>
<dbReference type="FunFam" id="3.30.70.360:FF:000004">
    <property type="entry name" value="Peptidase M20 domain-containing protein 2"/>
    <property type="match status" value="1"/>
</dbReference>
<feature type="domain" description="Peptidase M20 dimerisation" evidence="2">
    <location>
        <begin position="181"/>
        <end position="279"/>
    </location>
</feature>
<dbReference type="GO" id="GO:0016805">
    <property type="term" value="F:dipeptidase activity"/>
    <property type="evidence" value="ECO:0007669"/>
    <property type="project" value="TreeGrafter"/>
</dbReference>
<sequence length="480" mass="53008">MKDYELFVQQIIEDKAQDLQMLSDFIWDHPETLYEEYDSSAEICNYLEQQGFDIEQGIANIPTAFSATFGNKGPVIGLLAEYDALLSLSQVANITYNKPVEHNKAGHGCGHNLLGTGAIGAALAVQAYLEKYKLPGTVKIIGCPAEEGGSGKGFLARAGMFDDLDLALTWHPTPFNAIMALRSLANFQVKYKFKGKSAHAASAPHIGRSALDAVELMNVGGNYLREHLIQDARIHYAITDTGGVSPNVVQAEAEVVYLIRAPKIEDAREIYKRVDKIAQGAALMTGTTMSSELMSAVSEYVPNQTLEQVVFDELDKERQISYTSEEQTFAQALWETLSEEEQQTAVKTYESFGVLQDQHLVEGKNLSDVIHPYEPTTKIMYGSTDVADVSWNVPTAQVTTATAAIGTQLHTWQMVAQGKSTVAQKGMSRAARVLARSAIYVLEHPEKLKDIEQEFDREIGRDQYQSPLPEEVKPPVHNME</sequence>
<evidence type="ECO:0000259" key="2">
    <source>
        <dbReference type="Pfam" id="PF07687"/>
    </source>
</evidence>
<evidence type="ECO:0000313" key="6">
    <source>
        <dbReference type="Proteomes" id="UP000321598"/>
    </source>
</evidence>
<feature type="region of interest" description="Disordered" evidence="1">
    <location>
        <begin position="458"/>
        <end position="480"/>
    </location>
</feature>
<dbReference type="Pfam" id="PF07687">
    <property type="entry name" value="M20_dimer"/>
    <property type="match status" value="1"/>
</dbReference>
<dbReference type="EMBL" id="UGZE01000001">
    <property type="protein sequence ID" value="SUJ10675.1"/>
    <property type="molecule type" value="Genomic_DNA"/>
</dbReference>
<gene>
    <name evidence="4" type="primary">abgB_1</name>
    <name evidence="4" type="ORF">NCTC12413_00508</name>
    <name evidence="3" type="ORF">SAR03_13680</name>
</gene>
<dbReference type="InterPro" id="IPR052030">
    <property type="entry name" value="Peptidase_M20/M20A_hydrolases"/>
</dbReference>
<keyword evidence="4" id="KW-0378">Hydrolase</keyword>
<dbReference type="Gene3D" id="3.40.630.10">
    <property type="entry name" value="Zn peptidases"/>
    <property type="match status" value="2"/>
</dbReference>
<protein>
    <submittedName>
        <fullName evidence="3">Aminobenzoyl-glutamate utilization protein B</fullName>
    </submittedName>
    <submittedName>
        <fullName evidence="4">HmrA protein involved in methicillin resistance/amidohydrolase of M40 family</fullName>
    </submittedName>
</protein>
<feature type="compositionally biased region" description="Basic and acidic residues" evidence="1">
    <location>
        <begin position="470"/>
        <end position="480"/>
    </location>
</feature>
<evidence type="ECO:0000313" key="4">
    <source>
        <dbReference type="EMBL" id="SUJ10675.1"/>
    </source>
</evidence>
<reference evidence="4 5" key="1">
    <citation type="submission" date="2018-06" db="EMBL/GenBank/DDBJ databases">
        <authorList>
            <consortium name="Pathogen Informatics"/>
            <person name="Doyle S."/>
        </authorList>
    </citation>
    <scope>NUCLEOTIDE SEQUENCE [LARGE SCALE GENOMIC DNA]</scope>
    <source>
        <strain evidence="4 5">NCTC12413</strain>
    </source>
</reference>
<dbReference type="Proteomes" id="UP000254956">
    <property type="component" value="Unassembled WGS sequence"/>
</dbReference>
<dbReference type="InterPro" id="IPR017439">
    <property type="entry name" value="Amidohydrolase"/>
</dbReference>
<dbReference type="SUPFAM" id="SSF53187">
    <property type="entry name" value="Zn-dependent exopeptidases"/>
    <property type="match status" value="1"/>
</dbReference>
<evidence type="ECO:0000313" key="5">
    <source>
        <dbReference type="Proteomes" id="UP000254956"/>
    </source>
</evidence>
<keyword evidence="6" id="KW-1185">Reference proteome</keyword>
<dbReference type="PIRSF" id="PIRSF037227">
    <property type="entry name" value="Aminobenzoyl-glu_utiliz_pB"/>
    <property type="match status" value="1"/>
</dbReference>
<dbReference type="STRING" id="1212545.SARL_06454"/>
<dbReference type="CDD" id="cd05673">
    <property type="entry name" value="M20_Acy1L2_AbgB"/>
    <property type="match status" value="1"/>
</dbReference>
<dbReference type="InterPro" id="IPR011650">
    <property type="entry name" value="Peptidase_M20_dimer"/>
</dbReference>
<dbReference type="Gene3D" id="3.30.70.360">
    <property type="match status" value="1"/>
</dbReference>
<dbReference type="OrthoDB" id="9781032at2"/>
<dbReference type="InterPro" id="IPR036264">
    <property type="entry name" value="Bact_exopeptidase_dim_dom"/>
</dbReference>
<dbReference type="GO" id="GO:0046657">
    <property type="term" value="P:folic acid catabolic process"/>
    <property type="evidence" value="ECO:0007669"/>
    <property type="project" value="TreeGrafter"/>
</dbReference>
<dbReference type="Pfam" id="PF01546">
    <property type="entry name" value="Peptidase_M20"/>
    <property type="match status" value="1"/>
</dbReference>
<name>A0A380C343_9STAP</name>
<dbReference type="InterPro" id="IPR002933">
    <property type="entry name" value="Peptidase_M20"/>
</dbReference>
<dbReference type="AlphaFoldDB" id="A0A380C343"/>
<proteinExistence type="predicted"/>